<accession>A0ABV6L3L7</accession>
<dbReference type="Pfam" id="PF09568">
    <property type="entry name" value="RE_MjaI"/>
    <property type="match status" value="1"/>
</dbReference>
<dbReference type="RefSeq" id="WP_377021915.1">
    <property type="nucleotide sequence ID" value="NZ_JBHLTS010000018.1"/>
</dbReference>
<keyword evidence="2" id="KW-1185">Reference proteome</keyword>
<protein>
    <submittedName>
        <fullName evidence="1">Uncharacterized protein</fullName>
    </submittedName>
</protein>
<comment type="caution">
    <text evidence="1">The sequence shown here is derived from an EMBL/GenBank/DDBJ whole genome shotgun (WGS) entry which is preliminary data.</text>
</comment>
<reference evidence="1 2" key="1">
    <citation type="submission" date="2024-09" db="EMBL/GenBank/DDBJ databases">
        <authorList>
            <person name="Sun Q."/>
            <person name="Mori K."/>
        </authorList>
    </citation>
    <scope>NUCLEOTIDE SEQUENCE [LARGE SCALE GENOMIC DNA]</scope>
    <source>
        <strain evidence="1 2">NCAIM B.02415</strain>
    </source>
</reference>
<gene>
    <name evidence="1" type="ORF">ACFFGT_07620</name>
</gene>
<proteinExistence type="predicted"/>
<dbReference type="Proteomes" id="UP001589828">
    <property type="component" value="Unassembled WGS sequence"/>
</dbReference>
<organism evidence="1 2">
    <name type="scientific">Mucilaginibacter angelicae</name>
    <dbReference type="NCBI Taxonomy" id="869718"/>
    <lineage>
        <taxon>Bacteria</taxon>
        <taxon>Pseudomonadati</taxon>
        <taxon>Bacteroidota</taxon>
        <taxon>Sphingobacteriia</taxon>
        <taxon>Sphingobacteriales</taxon>
        <taxon>Sphingobacteriaceae</taxon>
        <taxon>Mucilaginibacter</taxon>
    </lineage>
</organism>
<dbReference type="EMBL" id="JBHLTS010000018">
    <property type="protein sequence ID" value="MFC0514060.1"/>
    <property type="molecule type" value="Genomic_DNA"/>
</dbReference>
<evidence type="ECO:0000313" key="2">
    <source>
        <dbReference type="Proteomes" id="UP001589828"/>
    </source>
</evidence>
<dbReference type="InterPro" id="IPR019068">
    <property type="entry name" value="Restrct_endonuc_II_MjaI"/>
</dbReference>
<evidence type="ECO:0000313" key="1">
    <source>
        <dbReference type="EMBL" id="MFC0514060.1"/>
    </source>
</evidence>
<name>A0ABV6L3L7_9SPHI</name>
<sequence>MAYTGGPLNELNGKMGISAPYKSVPVMKLIRFHNPKSKEELVELIEWHSQNNCECGTKSQGSVESFGRNLFDSQLIYWGEKRFTLQECIQWEYDLFVVQSLKGGIIEKKAIQILNDSLSKYKFEEAEGYLDEELRIDIIIKKNGLEIGGIQVKPRTFKLMRREVITFNTTANQKWGRPVFYLYYDENEVFLNILELEKEIETY</sequence>